<dbReference type="PANTHER" id="PTHR34042">
    <property type="entry name" value="TRANSCRIPTION REPRESSOR OFP17"/>
    <property type="match status" value="1"/>
</dbReference>
<dbReference type="PaxDb" id="3218-PP1S67_60V6.1"/>
<feature type="region of interest" description="Disordered" evidence="1">
    <location>
        <begin position="396"/>
        <end position="433"/>
    </location>
</feature>
<dbReference type="Proteomes" id="UP000006727">
    <property type="component" value="Chromosome 10"/>
</dbReference>
<dbReference type="HOGENOM" id="CLU_433753_0_0_1"/>
<reference evidence="2 4" key="2">
    <citation type="journal article" date="2018" name="Plant J.">
        <title>The Physcomitrella patens chromosome-scale assembly reveals moss genome structure and evolution.</title>
        <authorList>
            <person name="Lang D."/>
            <person name="Ullrich K.K."/>
            <person name="Murat F."/>
            <person name="Fuchs J."/>
            <person name="Jenkins J."/>
            <person name="Haas F.B."/>
            <person name="Piednoel M."/>
            <person name="Gundlach H."/>
            <person name="Van Bel M."/>
            <person name="Meyberg R."/>
            <person name="Vives C."/>
            <person name="Morata J."/>
            <person name="Symeonidi A."/>
            <person name="Hiss M."/>
            <person name="Muchero W."/>
            <person name="Kamisugi Y."/>
            <person name="Saleh O."/>
            <person name="Blanc G."/>
            <person name="Decker E.L."/>
            <person name="van Gessel N."/>
            <person name="Grimwood J."/>
            <person name="Hayes R.D."/>
            <person name="Graham S.W."/>
            <person name="Gunter L.E."/>
            <person name="McDaniel S.F."/>
            <person name="Hoernstein S.N.W."/>
            <person name="Larsson A."/>
            <person name="Li F.W."/>
            <person name="Perroud P.F."/>
            <person name="Phillips J."/>
            <person name="Ranjan P."/>
            <person name="Rokshar D.S."/>
            <person name="Rothfels C.J."/>
            <person name="Schneider L."/>
            <person name="Shu S."/>
            <person name="Stevenson D.W."/>
            <person name="Thummler F."/>
            <person name="Tillich M."/>
            <person name="Villarreal Aguilar J.C."/>
            <person name="Widiez T."/>
            <person name="Wong G.K."/>
            <person name="Wymore A."/>
            <person name="Zhang Y."/>
            <person name="Zimmer A.D."/>
            <person name="Quatrano R.S."/>
            <person name="Mayer K.F.X."/>
            <person name="Goodstein D."/>
            <person name="Casacuberta J.M."/>
            <person name="Vandepoele K."/>
            <person name="Reski R."/>
            <person name="Cuming A.C."/>
            <person name="Tuskan G.A."/>
            <person name="Maumus F."/>
            <person name="Salse J."/>
            <person name="Schmutz J."/>
            <person name="Rensing S.A."/>
        </authorList>
    </citation>
    <scope>NUCLEOTIDE SEQUENCE [LARGE SCALE GENOMIC DNA]</scope>
    <source>
        <strain evidence="3 4">cv. Gransden 2004</strain>
    </source>
</reference>
<feature type="compositionally biased region" description="Basic residues" evidence="1">
    <location>
        <begin position="420"/>
        <end position="433"/>
    </location>
</feature>
<feature type="region of interest" description="Disordered" evidence="1">
    <location>
        <begin position="83"/>
        <end position="111"/>
    </location>
</feature>
<feature type="compositionally biased region" description="Low complexity" evidence="1">
    <location>
        <begin position="396"/>
        <end position="410"/>
    </location>
</feature>
<dbReference type="RefSeq" id="XP_024385962.1">
    <property type="nucleotide sequence ID" value="XM_024530194.2"/>
</dbReference>
<dbReference type="OrthoDB" id="10592865at2759"/>
<proteinExistence type="predicted"/>
<evidence type="ECO:0000313" key="2">
    <source>
        <dbReference type="EMBL" id="PNR46983.1"/>
    </source>
</evidence>
<dbReference type="InterPro" id="IPR044686">
    <property type="entry name" value="OFP17"/>
</dbReference>
<protein>
    <recommendedName>
        <fullName evidence="5">OVATE domain-containing protein</fullName>
    </recommendedName>
</protein>
<dbReference type="EnsemblPlants" id="Pp3c10_19270V3.1">
    <property type="protein sequence ID" value="Pp3c10_19270V3.1"/>
    <property type="gene ID" value="Pp3c10_19270"/>
</dbReference>
<dbReference type="EMBL" id="ABEU02000010">
    <property type="protein sequence ID" value="PNR46983.1"/>
    <property type="molecule type" value="Genomic_DNA"/>
</dbReference>
<reference evidence="2 4" key="1">
    <citation type="journal article" date="2008" name="Science">
        <title>The Physcomitrella genome reveals evolutionary insights into the conquest of land by plants.</title>
        <authorList>
            <person name="Rensing S."/>
            <person name="Lang D."/>
            <person name="Zimmer A."/>
            <person name="Terry A."/>
            <person name="Salamov A."/>
            <person name="Shapiro H."/>
            <person name="Nishiyama T."/>
            <person name="Perroud P.-F."/>
            <person name="Lindquist E."/>
            <person name="Kamisugi Y."/>
            <person name="Tanahashi T."/>
            <person name="Sakakibara K."/>
            <person name="Fujita T."/>
            <person name="Oishi K."/>
            <person name="Shin-I T."/>
            <person name="Kuroki Y."/>
            <person name="Toyoda A."/>
            <person name="Suzuki Y."/>
            <person name="Hashimoto A."/>
            <person name="Yamaguchi K."/>
            <person name="Sugano A."/>
            <person name="Kohara Y."/>
            <person name="Fujiyama A."/>
            <person name="Anterola A."/>
            <person name="Aoki S."/>
            <person name="Ashton N."/>
            <person name="Barbazuk W.B."/>
            <person name="Barker E."/>
            <person name="Bennetzen J."/>
            <person name="Bezanilla M."/>
            <person name="Blankenship R."/>
            <person name="Cho S.H."/>
            <person name="Dutcher S."/>
            <person name="Estelle M."/>
            <person name="Fawcett J.A."/>
            <person name="Gundlach H."/>
            <person name="Hanada K."/>
            <person name="Heyl A."/>
            <person name="Hicks K.A."/>
            <person name="Hugh J."/>
            <person name="Lohr M."/>
            <person name="Mayer K."/>
            <person name="Melkozernov A."/>
            <person name="Murata T."/>
            <person name="Nelson D."/>
            <person name="Pils B."/>
            <person name="Prigge M."/>
            <person name="Reiss B."/>
            <person name="Renner T."/>
            <person name="Rombauts S."/>
            <person name="Rushton P."/>
            <person name="Sanderfoot A."/>
            <person name="Schween G."/>
            <person name="Shiu S.-H."/>
            <person name="Stueber K."/>
            <person name="Theodoulou F.L."/>
            <person name="Tu H."/>
            <person name="Van de Peer Y."/>
            <person name="Verrier P.J."/>
            <person name="Waters E."/>
            <person name="Wood A."/>
            <person name="Yang L."/>
            <person name="Cove D."/>
            <person name="Cuming A."/>
            <person name="Hasebe M."/>
            <person name="Lucas S."/>
            <person name="Mishler D.B."/>
            <person name="Reski R."/>
            <person name="Grigoriev I."/>
            <person name="Quatrano R.S."/>
            <person name="Boore J.L."/>
        </authorList>
    </citation>
    <scope>NUCLEOTIDE SEQUENCE [LARGE SCALE GENOMIC DNA]</scope>
    <source>
        <strain evidence="3 4">cv. Gransden 2004</strain>
    </source>
</reference>
<keyword evidence="4" id="KW-1185">Reference proteome</keyword>
<feature type="compositionally biased region" description="Low complexity" evidence="1">
    <location>
        <begin position="89"/>
        <end position="105"/>
    </location>
</feature>
<evidence type="ECO:0000313" key="4">
    <source>
        <dbReference type="Proteomes" id="UP000006727"/>
    </source>
</evidence>
<evidence type="ECO:0000256" key="1">
    <source>
        <dbReference type="SAM" id="MobiDB-lite"/>
    </source>
</evidence>
<dbReference type="GeneID" id="112287302"/>
<dbReference type="PANTHER" id="PTHR34042:SF1">
    <property type="entry name" value="TRANSCRIPTION REPRESSOR OFP17"/>
    <property type="match status" value="1"/>
</dbReference>
<gene>
    <name evidence="3" type="primary">LOC112287302</name>
    <name evidence="2" type="ORF">PHYPA_014103</name>
</gene>
<feature type="region of interest" description="Disordered" evidence="1">
    <location>
        <begin position="453"/>
        <end position="516"/>
    </location>
</feature>
<evidence type="ECO:0000313" key="3">
    <source>
        <dbReference type="EnsemblPlants" id="Pp3c10_19270V3.1"/>
    </source>
</evidence>
<dbReference type="Gramene" id="Pp3c10_19270V3.1">
    <property type="protein sequence ID" value="Pp3c10_19270V3.1"/>
    <property type="gene ID" value="Pp3c10_19270"/>
</dbReference>
<dbReference type="GO" id="GO:0045892">
    <property type="term" value="P:negative regulation of DNA-templated transcription"/>
    <property type="evidence" value="ECO:0007669"/>
    <property type="project" value="InterPro"/>
</dbReference>
<accession>A9SD51</accession>
<dbReference type="Gramene" id="Pp3c10_19270V3.2">
    <property type="protein sequence ID" value="Pp3c10_19270V3.2"/>
    <property type="gene ID" value="Pp3c10_19270"/>
</dbReference>
<name>A9SD51_PHYPA</name>
<sequence>MDGDGSLKGWPLGKPKIKAKYHAAVKGETAGKSSIREFRHKALCYDEMLQQLPVTFLRCRSPQETHLQARSCQQVLHGAGLEDPSSNGLQSVPLSSLSPGVSPHVPRMEDGAASSVGENAFSIFPVLLKSPILDMPAVSPSDSRSLHGTVKSNSVTKTKNSKLTNFFTKQLRMVSNGTNSTPRRNIKILSKSRTEGNVAGFAVCSAEIVDKDLLQGRIQMHSCDTHSSLEVPPLNAFAELLGSQDNLPIAHLDSLSKPPDLFMQQKMDSPSGRYTDCHGYSPNTVISEVVSDFSDLSIPETIMSSVDNFDEYAAKTFASRLSFSNRRQPWTSWDTFGSCDFEGELDIAGTIAEGRNVAYSEYLEMSDPETSFTASRHYNLEGINCSLDEFYTPNSESCSPSQSSLGSSASWVTDDDHHTMRDRRKQRGVRSGRMRVTSPLSLFRDGPWYTIDKPSQVQPSTKVHRKLTRKLSTSFNKRRKQHSHPQVGDSKREGLTIRNTSRSSIVSDTSSDNIASSRAGCGNQNILLIVNLLSEFRSAQSPRSGGVGYSKLAANAAAVSRQEAVTVFQDEVAQMVLEGGDIADIEEFLDGYMRLKSPFYFGIVEEFFRAMSYDCYKRPLEGRKLRNVART</sequence>
<reference evidence="3" key="3">
    <citation type="submission" date="2020-12" db="UniProtKB">
        <authorList>
            <consortium name="EnsemblPlants"/>
        </authorList>
    </citation>
    <scope>IDENTIFICATION</scope>
</reference>
<evidence type="ECO:0008006" key="5">
    <source>
        <dbReference type="Google" id="ProtNLM"/>
    </source>
</evidence>
<feature type="compositionally biased region" description="Low complexity" evidence="1">
    <location>
        <begin position="499"/>
        <end position="514"/>
    </location>
</feature>
<organism evidence="2">
    <name type="scientific">Physcomitrium patens</name>
    <name type="common">Spreading-leaved earth moss</name>
    <name type="synonym">Physcomitrella patens</name>
    <dbReference type="NCBI Taxonomy" id="3218"/>
    <lineage>
        <taxon>Eukaryota</taxon>
        <taxon>Viridiplantae</taxon>
        <taxon>Streptophyta</taxon>
        <taxon>Embryophyta</taxon>
        <taxon>Bryophyta</taxon>
        <taxon>Bryophytina</taxon>
        <taxon>Bryopsida</taxon>
        <taxon>Funariidae</taxon>
        <taxon>Funariales</taxon>
        <taxon>Funariaceae</taxon>
        <taxon>Physcomitrium</taxon>
    </lineage>
</organism>
<dbReference type="AlphaFoldDB" id="A9SD51"/>
<dbReference type="EnsemblPlants" id="Pp3c10_19270V3.2">
    <property type="protein sequence ID" value="Pp3c10_19270V3.2"/>
    <property type="gene ID" value="Pp3c10_19270"/>
</dbReference>